<organism evidence="2 3">
    <name type="scientific">Cordylochernes scorpioides</name>
    <dbReference type="NCBI Taxonomy" id="51811"/>
    <lineage>
        <taxon>Eukaryota</taxon>
        <taxon>Metazoa</taxon>
        <taxon>Ecdysozoa</taxon>
        <taxon>Arthropoda</taxon>
        <taxon>Chelicerata</taxon>
        <taxon>Arachnida</taxon>
        <taxon>Pseudoscorpiones</taxon>
        <taxon>Cheliferoidea</taxon>
        <taxon>Chernetidae</taxon>
        <taxon>Cordylochernes</taxon>
    </lineage>
</organism>
<evidence type="ECO:0000313" key="3">
    <source>
        <dbReference type="Proteomes" id="UP001235939"/>
    </source>
</evidence>
<dbReference type="EMBL" id="CP092863">
    <property type="protein sequence ID" value="UYV61348.1"/>
    <property type="molecule type" value="Genomic_DNA"/>
</dbReference>
<sequence>MCGNNVSEFVDKAITNTSLVSEEPSRSAEQVPERPSTGSEPGEEFSPENQNMENIKENSSENQKYANSPAGDMHVNLAAARGDVTAPPTAATTSATTASPA</sequence>
<evidence type="ECO:0000313" key="2">
    <source>
        <dbReference type="EMBL" id="UYV61348.1"/>
    </source>
</evidence>
<accession>A0ABY6K0F2</accession>
<name>A0ABY6K0F2_9ARAC</name>
<feature type="region of interest" description="Disordered" evidence="1">
    <location>
        <begin position="15"/>
        <end position="101"/>
    </location>
</feature>
<dbReference type="Proteomes" id="UP001235939">
    <property type="component" value="Chromosome 01"/>
</dbReference>
<proteinExistence type="predicted"/>
<feature type="compositionally biased region" description="Low complexity" evidence="1">
    <location>
        <begin position="85"/>
        <end position="101"/>
    </location>
</feature>
<evidence type="ECO:0000256" key="1">
    <source>
        <dbReference type="SAM" id="MobiDB-lite"/>
    </source>
</evidence>
<protein>
    <submittedName>
        <fullName evidence="2">Uncharacterized protein</fullName>
    </submittedName>
</protein>
<reference evidence="2 3" key="1">
    <citation type="submission" date="2022-01" db="EMBL/GenBank/DDBJ databases">
        <title>A chromosomal length assembly of Cordylochernes scorpioides.</title>
        <authorList>
            <person name="Zeh D."/>
            <person name="Zeh J."/>
        </authorList>
    </citation>
    <scope>NUCLEOTIDE SEQUENCE [LARGE SCALE GENOMIC DNA]</scope>
    <source>
        <strain evidence="2">IN4F17</strain>
        <tissue evidence="2">Whole Body</tissue>
    </source>
</reference>
<gene>
    <name evidence="2" type="ORF">LAZ67_1004501</name>
</gene>
<keyword evidence="3" id="KW-1185">Reference proteome</keyword>